<dbReference type="Gene3D" id="2.60.120.200">
    <property type="match status" value="1"/>
</dbReference>
<reference evidence="1" key="2">
    <citation type="submission" date="2021-04" db="EMBL/GenBank/DDBJ databases">
        <title>Isolation and genomic analysis of the ibuprofen-degrading bacterium Sphingomonas strain MPO218.</title>
        <authorList>
            <person name="Aulestia M."/>
            <person name="Flores A."/>
            <person name="Mangas E.L."/>
            <person name="Perez-Pulido A.J."/>
            <person name="Santero E."/>
            <person name="Camacho E.M."/>
        </authorList>
    </citation>
    <scope>NUCLEOTIDE SEQUENCE</scope>
    <source>
        <strain evidence="1">MPO218</strain>
    </source>
</reference>
<dbReference type="InterPro" id="IPR008979">
    <property type="entry name" value="Galactose-bd-like_sf"/>
</dbReference>
<accession>A0A975CYJ6</accession>
<dbReference type="EMBL" id="CP059319">
    <property type="protein sequence ID" value="QTH19668.1"/>
    <property type="molecule type" value="Genomic_DNA"/>
</dbReference>
<dbReference type="SUPFAM" id="SSF49785">
    <property type="entry name" value="Galactose-binding domain-like"/>
    <property type="match status" value="1"/>
</dbReference>
<dbReference type="AlphaFoldDB" id="A0A975CYJ6"/>
<evidence type="ECO:0000313" key="1">
    <source>
        <dbReference type="EMBL" id="QTH19668.1"/>
    </source>
</evidence>
<gene>
    <name evidence="1" type="ORF">HRJ34_14930</name>
</gene>
<dbReference type="Proteomes" id="UP000664914">
    <property type="component" value="Chromosome"/>
</dbReference>
<dbReference type="InterPro" id="IPR013320">
    <property type="entry name" value="ConA-like_dom_sf"/>
</dbReference>
<dbReference type="SUPFAM" id="SSF49899">
    <property type="entry name" value="Concanavalin A-like lectins/glucanases"/>
    <property type="match status" value="1"/>
</dbReference>
<dbReference type="Gene3D" id="2.60.120.260">
    <property type="entry name" value="Galactose-binding domain-like"/>
    <property type="match status" value="1"/>
</dbReference>
<reference evidence="1" key="1">
    <citation type="submission" date="2020-07" db="EMBL/GenBank/DDBJ databases">
        <authorList>
            <person name="Camacho E."/>
        </authorList>
    </citation>
    <scope>NUCLEOTIDE SEQUENCE</scope>
    <source>
        <strain evidence="1">MPO218</strain>
    </source>
</reference>
<sequence>MPEIDNPTLVALATRVGDLADASDALRQYNFNLVAGSTTDPDSFDADGKPSTDPTHGPLGYYPILNGSGGTVYFPCWARWATIAGGTVAEFAAAAEAAATAAAASVASIGTSVEDAQAAATAAAGSATTANTKAGEAAASATAAGNSATAAAASKTQAETARDLVEAKRAEVAANTALAYGYQQSAAAAVAYQNLSLVALSKAVSAVDVFVYDTSKDSDGGAWRKRCQHTAWYNEPLNTALRGARREFPAVALIVLVDSSNIFVYDNDDPTAPMWANIRNVIPAYGATVVTKVRALNGRIYIAANAGYGGFGVLDLAADRNTWYGNGQGGDASGIYVQSGWSTTTARPQLTTANVTLGQALVNPYVNGLDMAVMPDAPIDPASRLPIATIAAATNAGVSIIHPDGAIADWVPASSGVCFDVIIRPGFLAVAGGGGVLYRNWVRTSIPTADSTSFDFRFAADSTPTRMGADNRDGQPRAISKYRNIAAFGLSAGLNLLLPNEANFAGSMIAYISATFNTGWMVGAVKGAWLASKDATNLVAGAELVTNGDFAAGATGWSETPTGTGSSNLTGGNAALTGVDTANRGLIRQNITTVVGRCYRVKWTVVSGTVSSSFAVVDGVGGFSKSGGTVAGTFTGQFIALSTNPQIQISVYGAGTVVFDDISVVEAVPDRSSIGLPLEINGTVARTAVAAGADLVGYSGFSASNYLEQPFNANLDFGTGDFCVMGWVNVPNFASAFRMFERNHPGSPDATRRIVLMINAGVLSGYIGTNPISYTLSGGASMWAFVALLRRGGVAELYCNGVLVASEAKAASISFSGAIIRLGQGVQTTTGGDHSLALWRIGATAPSSEQIRKNHADERRLFQAGAACTLYGTSDAVTAVAHDQDNGLLHIGTSAGRSVFQGLRRVANTTNAVGATISAANNLVADD</sequence>
<dbReference type="RefSeq" id="WP_208631650.1">
    <property type="nucleotide sequence ID" value="NZ_CP059319.1"/>
</dbReference>
<name>A0A975CYJ6_9SPHN</name>
<organism evidence="1 2">
    <name type="scientific">Rhizorhabdus wittichii</name>
    <dbReference type="NCBI Taxonomy" id="160791"/>
    <lineage>
        <taxon>Bacteria</taxon>
        <taxon>Pseudomonadati</taxon>
        <taxon>Pseudomonadota</taxon>
        <taxon>Alphaproteobacteria</taxon>
        <taxon>Sphingomonadales</taxon>
        <taxon>Sphingomonadaceae</taxon>
        <taxon>Rhizorhabdus</taxon>
    </lineage>
</organism>
<proteinExistence type="predicted"/>
<protein>
    <submittedName>
        <fullName evidence="1">Uncharacterized protein</fullName>
    </submittedName>
</protein>
<evidence type="ECO:0000313" key="2">
    <source>
        <dbReference type="Proteomes" id="UP000664914"/>
    </source>
</evidence>